<dbReference type="EMBL" id="AP018131">
    <property type="protein sequence ID" value="BBA48584.1"/>
    <property type="molecule type" value="Genomic_DNA"/>
</dbReference>
<sequence>MVADKDFTAQWVQSHVPSLLAEPDRLRELGDKAWEYGIRDAADTMARRVLELA</sequence>
<organism evidence="1 2">
    <name type="scientific">Bifidobacterium bifidum LMG 13195</name>
    <dbReference type="NCBI Taxonomy" id="1207542"/>
    <lineage>
        <taxon>Bacteria</taxon>
        <taxon>Bacillati</taxon>
        <taxon>Actinomycetota</taxon>
        <taxon>Actinomycetes</taxon>
        <taxon>Bifidobacteriales</taxon>
        <taxon>Bifidobacteriaceae</taxon>
        <taxon>Bifidobacterium</taxon>
    </lineage>
</organism>
<protein>
    <submittedName>
        <fullName evidence="1">Uncharacterized protein</fullName>
    </submittedName>
</protein>
<evidence type="ECO:0000313" key="1">
    <source>
        <dbReference type="EMBL" id="BBA48584.1"/>
    </source>
</evidence>
<evidence type="ECO:0000313" key="2">
    <source>
        <dbReference type="Proteomes" id="UP000262177"/>
    </source>
</evidence>
<dbReference type="Proteomes" id="UP000262177">
    <property type="component" value="Chromosome"/>
</dbReference>
<gene>
    <name evidence="1" type="ORF">BBJK_02349</name>
</gene>
<name>A0A286TE00_BIFBI</name>
<accession>A0A286TE00</accession>
<proteinExistence type="predicted"/>
<dbReference type="AlphaFoldDB" id="A0A286TE00"/>
<reference evidence="1 2" key="1">
    <citation type="journal article" date="2017" name="Biosci. Biotechnol. Biochem.">
        <title>Identification and characterization of a sulfoglycosidase from Bifidobacterium bifidum implicated in mucin glycan utilization.</title>
        <authorList>
            <person name="Katoh T."/>
            <person name="Maeshibu T."/>
            <person name="Kikkawa K."/>
            <person name="Gotoh A."/>
            <person name="Tomabechi Y."/>
            <person name="Nakamura M."/>
            <person name="Liao W.-H."/>
            <person name="Yamaguchi M."/>
            <person name="Ashida H."/>
            <person name="Yamamoto K."/>
            <person name="Katayama T."/>
        </authorList>
    </citation>
    <scope>NUCLEOTIDE SEQUENCE [LARGE SCALE GENOMIC DNA]</scope>
    <source>
        <strain evidence="1 2">JCM 7004</strain>
    </source>
</reference>